<keyword evidence="1 4" id="KW-0245">EGF-like domain</keyword>
<dbReference type="SMART" id="SM00181">
    <property type="entry name" value="EGF"/>
    <property type="match status" value="4"/>
</dbReference>
<dbReference type="PROSITE" id="PS01186">
    <property type="entry name" value="EGF_2"/>
    <property type="match status" value="1"/>
</dbReference>
<dbReference type="SUPFAM" id="SSF57196">
    <property type="entry name" value="EGF/Laminin"/>
    <property type="match status" value="1"/>
</dbReference>
<dbReference type="InterPro" id="IPR000742">
    <property type="entry name" value="EGF"/>
</dbReference>
<dbReference type="GO" id="GO:0042803">
    <property type="term" value="F:protein homodimerization activity"/>
    <property type="evidence" value="ECO:0007669"/>
    <property type="project" value="TreeGrafter"/>
</dbReference>
<dbReference type="GO" id="GO:0050839">
    <property type="term" value="F:cell adhesion molecule binding"/>
    <property type="evidence" value="ECO:0007669"/>
    <property type="project" value="TreeGrafter"/>
</dbReference>
<dbReference type="FunFam" id="2.10.25.10:FF:000013">
    <property type="entry name" value="Teneurin transmembrane protein 4"/>
    <property type="match status" value="1"/>
</dbReference>
<evidence type="ECO:0000313" key="7">
    <source>
        <dbReference type="Ensembl" id="ENSGEVP00005021635.1"/>
    </source>
</evidence>
<dbReference type="GO" id="GO:0007165">
    <property type="term" value="P:signal transduction"/>
    <property type="evidence" value="ECO:0007669"/>
    <property type="project" value="InterPro"/>
</dbReference>
<dbReference type="Ensembl" id="ENSGEVT00005022729.1">
    <property type="protein sequence ID" value="ENSGEVP00005021635.1"/>
    <property type="gene ID" value="ENSGEVG00005015357.1"/>
</dbReference>
<evidence type="ECO:0000259" key="6">
    <source>
        <dbReference type="PROSITE" id="PS51361"/>
    </source>
</evidence>
<organism evidence="7 8">
    <name type="scientific">Gopherus evgoodei</name>
    <name type="common">Goodes thornscrub tortoise</name>
    <dbReference type="NCBI Taxonomy" id="1825980"/>
    <lineage>
        <taxon>Eukaryota</taxon>
        <taxon>Metazoa</taxon>
        <taxon>Chordata</taxon>
        <taxon>Craniata</taxon>
        <taxon>Vertebrata</taxon>
        <taxon>Euteleostomi</taxon>
        <taxon>Archelosauria</taxon>
        <taxon>Testudinata</taxon>
        <taxon>Testudines</taxon>
        <taxon>Cryptodira</taxon>
        <taxon>Durocryptodira</taxon>
        <taxon>Testudinoidea</taxon>
        <taxon>Testudinidae</taxon>
        <taxon>Gopherus</taxon>
    </lineage>
</organism>
<evidence type="ECO:0000256" key="1">
    <source>
        <dbReference type="ARBA" id="ARBA00022536"/>
    </source>
</evidence>
<dbReference type="PROSITE" id="PS50026">
    <property type="entry name" value="EGF_3"/>
    <property type="match status" value="1"/>
</dbReference>
<dbReference type="GO" id="GO:0043005">
    <property type="term" value="C:neuron projection"/>
    <property type="evidence" value="ECO:0007669"/>
    <property type="project" value="TreeGrafter"/>
</dbReference>
<dbReference type="AlphaFoldDB" id="A0A8C4Y8H4"/>
<protein>
    <recommendedName>
        <fullName evidence="9">Teneurin-3</fullName>
    </recommendedName>
</protein>
<dbReference type="Pfam" id="PF06484">
    <property type="entry name" value="Ten_N"/>
    <property type="match status" value="1"/>
</dbReference>
<evidence type="ECO:0000259" key="5">
    <source>
        <dbReference type="PROSITE" id="PS50026"/>
    </source>
</evidence>
<dbReference type="GO" id="GO:0016020">
    <property type="term" value="C:membrane"/>
    <property type="evidence" value="ECO:0007669"/>
    <property type="project" value="InterPro"/>
</dbReference>
<dbReference type="GO" id="GO:0005783">
    <property type="term" value="C:endoplasmic reticulum"/>
    <property type="evidence" value="ECO:0007669"/>
    <property type="project" value="UniProtKB-ARBA"/>
</dbReference>
<dbReference type="GeneTree" id="ENSGT01030000234566"/>
<dbReference type="Proteomes" id="UP000694390">
    <property type="component" value="Unassembled WGS sequence"/>
</dbReference>
<dbReference type="Pfam" id="PF23093">
    <property type="entry name" value="GBD_Tenm3"/>
    <property type="match status" value="1"/>
</dbReference>
<evidence type="ECO:0000256" key="2">
    <source>
        <dbReference type="ARBA" id="ARBA00022737"/>
    </source>
</evidence>
<dbReference type="PROSITE" id="PS00022">
    <property type="entry name" value="EGF_1"/>
    <property type="match status" value="2"/>
</dbReference>
<dbReference type="Gene3D" id="2.10.25.10">
    <property type="entry name" value="Laminin"/>
    <property type="match status" value="4"/>
</dbReference>
<feature type="domain" description="EGF-like" evidence="5">
    <location>
        <begin position="339"/>
        <end position="372"/>
    </location>
</feature>
<dbReference type="FunFam" id="2.10.25.10:FF:000016">
    <property type="entry name" value="Teneurin transmembrane protein 2"/>
    <property type="match status" value="1"/>
</dbReference>
<evidence type="ECO:0000313" key="8">
    <source>
        <dbReference type="Proteomes" id="UP000694390"/>
    </source>
</evidence>
<reference evidence="7" key="1">
    <citation type="submission" date="2025-08" db="UniProtKB">
        <authorList>
            <consortium name="Ensembl"/>
        </authorList>
    </citation>
    <scope>IDENTIFICATION</scope>
</reference>
<dbReference type="InterPro" id="IPR057629">
    <property type="entry name" value="Teneurin1-4_GBD"/>
</dbReference>
<dbReference type="GO" id="GO:0016604">
    <property type="term" value="C:nuclear body"/>
    <property type="evidence" value="ECO:0007669"/>
    <property type="project" value="UniProtKB-ARBA"/>
</dbReference>
<dbReference type="PANTHER" id="PTHR11219">
    <property type="entry name" value="TENEURIN AND N-ACETYLGLUCOSAMINE-1-PHOSPHODIESTER ALPHA-N-ACETYLGLUCOSAMINIDASE"/>
    <property type="match status" value="1"/>
</dbReference>
<dbReference type="GO" id="GO:0046982">
    <property type="term" value="F:protein heterodimerization activity"/>
    <property type="evidence" value="ECO:0007669"/>
    <property type="project" value="TreeGrafter"/>
</dbReference>
<evidence type="ECO:0000256" key="4">
    <source>
        <dbReference type="PROSITE-ProRule" id="PRU00076"/>
    </source>
</evidence>
<dbReference type="InterPro" id="IPR009471">
    <property type="entry name" value="Ten_N"/>
</dbReference>
<proteinExistence type="predicted"/>
<evidence type="ECO:0008006" key="9">
    <source>
        <dbReference type="Google" id="ProtNLM"/>
    </source>
</evidence>
<dbReference type="OrthoDB" id="442731at2759"/>
<keyword evidence="8" id="KW-1185">Reference proteome</keyword>
<feature type="disulfide bond" evidence="4">
    <location>
        <begin position="362"/>
        <end position="371"/>
    </location>
</feature>
<dbReference type="PANTHER" id="PTHR11219:SF65">
    <property type="entry name" value="TENEURIN-3"/>
    <property type="match status" value="1"/>
</dbReference>
<dbReference type="GO" id="GO:0048666">
    <property type="term" value="P:neuron development"/>
    <property type="evidence" value="ECO:0007669"/>
    <property type="project" value="TreeGrafter"/>
</dbReference>
<dbReference type="Pfam" id="PF25024">
    <property type="entry name" value="EGF_TEN"/>
    <property type="match status" value="1"/>
</dbReference>
<keyword evidence="2" id="KW-0677">Repeat</keyword>
<dbReference type="GO" id="GO:0005794">
    <property type="term" value="C:Golgi apparatus"/>
    <property type="evidence" value="ECO:0007669"/>
    <property type="project" value="UniProtKB-ARBA"/>
</dbReference>
<dbReference type="InterPro" id="IPR051216">
    <property type="entry name" value="Teneurin"/>
</dbReference>
<comment type="caution">
    <text evidence="4">Lacks conserved residue(s) required for the propagation of feature annotation.</text>
</comment>
<dbReference type="GO" id="GO:0007157">
    <property type="term" value="P:heterophilic cell-cell adhesion via plasma membrane cell adhesion molecules"/>
    <property type="evidence" value="ECO:0007669"/>
    <property type="project" value="TreeGrafter"/>
</dbReference>
<keyword evidence="3 4" id="KW-1015">Disulfide bond</keyword>
<accession>A0A8C4Y8H4</accession>
<sequence>MESGSVSAPPTQPVPRNRRSRSAFKLKKCSECCSWKHAALCAIEVSVLLAVLLCYCIETLGSNFHLRKITSTNLSMPIKLGRFAQENNTIDSGELDIGQRAIQEVPPGIFWRSQLLIDQPQFLRFNISLQKDALIGIYGRKGLPPSHTQYDFVELLDGSRLIARQHHNLLESERAGQQTRSRSLHETGFIQYLDSGIWHLAFYNDGKNAEQVPFNTIVIGKHKCVSESCHFFPGFLGLDCSSASPVLCSGNGQYSKGHCLCFSGWKGTECDVPATQCTDLQCGGRGVCIMGSCACNSGYKGENCEEADYLDPACSSHGVCVHGRCHCNSEWCGSNCEMLKTMCPDQCSGHGMYLQESDTCTCDPNWTGVDCSNEICSVDCGSHGVCMGGTCHCEKGWTGPACNQRAYHPRCAEHGTCECSQRRNGKRSGRLAGSNCPPPNYPFC</sequence>
<name>A0A8C4Y8H4_9SAUR</name>
<reference evidence="7" key="2">
    <citation type="submission" date="2025-09" db="UniProtKB">
        <authorList>
            <consortium name="Ensembl"/>
        </authorList>
    </citation>
    <scope>IDENTIFICATION</scope>
</reference>
<feature type="domain" description="Teneurin N-terminal" evidence="6">
    <location>
        <begin position="1"/>
        <end position="37"/>
    </location>
</feature>
<dbReference type="PROSITE" id="PS51361">
    <property type="entry name" value="TENEURIN_N"/>
    <property type="match status" value="1"/>
</dbReference>
<evidence type="ECO:0000256" key="3">
    <source>
        <dbReference type="ARBA" id="ARBA00023157"/>
    </source>
</evidence>